<dbReference type="RefSeq" id="XP_040878494.1">
    <property type="nucleotide sequence ID" value="XM_041028367.1"/>
</dbReference>
<evidence type="ECO:0008006" key="3">
    <source>
        <dbReference type="Google" id="ProtNLM"/>
    </source>
</evidence>
<dbReference type="HOGENOM" id="CLU_042058_1_0_1"/>
<dbReference type="EMBL" id="KL584838">
    <property type="protein sequence ID" value="KEQ61471.1"/>
    <property type="molecule type" value="Genomic_DNA"/>
</dbReference>
<dbReference type="Proteomes" id="UP000030672">
    <property type="component" value="Unassembled WGS sequence"/>
</dbReference>
<dbReference type="Gene3D" id="3.80.10.10">
    <property type="entry name" value="Ribonuclease Inhibitor"/>
    <property type="match status" value="1"/>
</dbReference>
<sequence>MPSIKLCKEPDDALSTEPLLSFPRLKNLIVDQVGYDADLTHTTVEQKLCPSIESIFFFSWANGFDKDLLAAISSKCPRLRSIKLERINTNDTDVTPKDFDNFFRIKPFESIRLDFPPPLMSVDLISTFANMKTLTKLSITERLTPQQIPGAFSNESASFFQNLHEVDLMLDRESVEPITLAIRHASKVDLNIWSQPDEQMTMFSNLKHMVNLKELELEFEGDGTLLQSEDLCCFGTLTNLEHLVCAAREEDYDPIILESSDDADLRRILPGLPRLQRLEWLLETDISVETLETLSTHCPELSLANFLGSWDLVALTDVPGCLFPELRNLTLCKPHVKTRRGPVPARRCAVLILRHAPKLEKFTFVEKPQSNVLLAWRKLKEAKRQFRESSFEQLVSTIMNDG</sequence>
<proteinExistence type="predicted"/>
<name>A0A074WG64_AURM1</name>
<dbReference type="InterPro" id="IPR032675">
    <property type="entry name" value="LRR_dom_sf"/>
</dbReference>
<reference evidence="1 2" key="1">
    <citation type="journal article" date="2014" name="BMC Genomics">
        <title>Genome sequencing of four Aureobasidium pullulans varieties: biotechnological potential, stress tolerance, and description of new species.</title>
        <authorList>
            <person name="Gostin Ar C."/>
            <person name="Ohm R.A."/>
            <person name="Kogej T."/>
            <person name="Sonjak S."/>
            <person name="Turk M."/>
            <person name="Zajc J."/>
            <person name="Zalar P."/>
            <person name="Grube M."/>
            <person name="Sun H."/>
            <person name="Han J."/>
            <person name="Sharma A."/>
            <person name="Chiniquy J."/>
            <person name="Ngan C.Y."/>
            <person name="Lipzen A."/>
            <person name="Barry K."/>
            <person name="Grigoriev I.V."/>
            <person name="Gunde-Cimerman N."/>
        </authorList>
    </citation>
    <scope>NUCLEOTIDE SEQUENCE [LARGE SCALE GENOMIC DNA]</scope>
    <source>
        <strain evidence="1 2">CBS 110374</strain>
    </source>
</reference>
<organism evidence="1 2">
    <name type="scientific">Aureobasidium melanogenum (strain CBS 110374)</name>
    <name type="common">Aureobasidium pullulans var. melanogenum</name>
    <dbReference type="NCBI Taxonomy" id="1043003"/>
    <lineage>
        <taxon>Eukaryota</taxon>
        <taxon>Fungi</taxon>
        <taxon>Dikarya</taxon>
        <taxon>Ascomycota</taxon>
        <taxon>Pezizomycotina</taxon>
        <taxon>Dothideomycetes</taxon>
        <taxon>Dothideomycetidae</taxon>
        <taxon>Dothideales</taxon>
        <taxon>Saccotheciaceae</taxon>
        <taxon>Aureobasidium</taxon>
    </lineage>
</organism>
<evidence type="ECO:0000313" key="1">
    <source>
        <dbReference type="EMBL" id="KEQ61471.1"/>
    </source>
</evidence>
<dbReference type="GeneID" id="63921740"/>
<accession>A0A074WG64</accession>
<evidence type="ECO:0000313" key="2">
    <source>
        <dbReference type="Proteomes" id="UP000030672"/>
    </source>
</evidence>
<dbReference type="AlphaFoldDB" id="A0A074WG64"/>
<dbReference type="SUPFAM" id="SSF52047">
    <property type="entry name" value="RNI-like"/>
    <property type="match status" value="1"/>
</dbReference>
<gene>
    <name evidence="1" type="ORF">M437DRAFT_85917</name>
</gene>
<protein>
    <recommendedName>
        <fullName evidence="3">RNI-like protein</fullName>
    </recommendedName>
</protein>
<keyword evidence="2" id="KW-1185">Reference proteome</keyword>